<dbReference type="PANTHER" id="PTHR19229">
    <property type="entry name" value="ATP-BINDING CASSETTE TRANSPORTER SUBFAMILY A ABCA"/>
    <property type="match status" value="1"/>
</dbReference>
<dbReference type="PROSITE" id="PS00211">
    <property type="entry name" value="ABC_TRANSPORTER_1"/>
    <property type="match status" value="1"/>
</dbReference>
<dbReference type="Pfam" id="PF00005">
    <property type="entry name" value="ABC_tran"/>
    <property type="match status" value="1"/>
</dbReference>
<dbReference type="SUPFAM" id="SSF52540">
    <property type="entry name" value="P-loop containing nucleoside triphosphate hydrolases"/>
    <property type="match status" value="1"/>
</dbReference>
<keyword evidence="5" id="KW-0677">Repeat</keyword>
<dbReference type="Pfam" id="PF12698">
    <property type="entry name" value="ABC2_membrane_3"/>
    <property type="match status" value="1"/>
</dbReference>
<dbReference type="SMART" id="SM00382">
    <property type="entry name" value="AAA"/>
    <property type="match status" value="1"/>
</dbReference>
<name>A0A9P7ZZ98_MORAP</name>
<evidence type="ECO:0000256" key="7">
    <source>
        <dbReference type="ARBA" id="ARBA00022840"/>
    </source>
</evidence>
<evidence type="ECO:0000259" key="12">
    <source>
        <dbReference type="PROSITE" id="PS50893"/>
    </source>
</evidence>
<evidence type="ECO:0000256" key="11">
    <source>
        <dbReference type="SAM" id="Phobius"/>
    </source>
</evidence>
<dbReference type="FunFam" id="3.40.50.300:FF:000665">
    <property type="entry name" value="ABC transporter A family member 2"/>
    <property type="match status" value="1"/>
</dbReference>
<keyword evidence="7" id="KW-0067">ATP-binding</keyword>
<comment type="caution">
    <text evidence="13">The sequence shown here is derived from an EMBL/GenBank/DDBJ whole genome shotgun (WGS) entry which is preliminary data.</text>
</comment>
<dbReference type="InterPro" id="IPR003593">
    <property type="entry name" value="AAA+_ATPase"/>
</dbReference>
<keyword evidence="9 11" id="KW-0472">Membrane</keyword>
<dbReference type="Gene3D" id="3.40.50.300">
    <property type="entry name" value="P-loop containing nucleotide triphosphate hydrolases"/>
    <property type="match status" value="1"/>
</dbReference>
<feature type="transmembrane region" description="Helical" evidence="11">
    <location>
        <begin position="529"/>
        <end position="558"/>
    </location>
</feature>
<feature type="transmembrane region" description="Helical" evidence="11">
    <location>
        <begin position="489"/>
        <end position="508"/>
    </location>
</feature>
<dbReference type="GO" id="GO:0005524">
    <property type="term" value="F:ATP binding"/>
    <property type="evidence" value="ECO:0007669"/>
    <property type="project" value="UniProtKB-KW"/>
</dbReference>
<reference evidence="13" key="1">
    <citation type="submission" date="2021-07" db="EMBL/GenBank/DDBJ databases">
        <title>Draft genome of Mortierella alpina, strain LL118, isolated from an aspen leaf litter sample.</title>
        <authorList>
            <person name="Yang S."/>
            <person name="Vinatzer B.A."/>
        </authorList>
    </citation>
    <scope>NUCLEOTIDE SEQUENCE</scope>
    <source>
        <strain evidence="13">LL118</strain>
    </source>
</reference>
<dbReference type="PROSITE" id="PS50893">
    <property type="entry name" value="ABC_TRANSPORTER_2"/>
    <property type="match status" value="1"/>
</dbReference>
<sequence>MKMFKKKTLGVLQSVQPHSTRPSSSSSFHALFSRTPDKPAHQFLVPPQHSQVPMQDLRQQHNKDLAELSRNAAHENQFLGHDPLPPPVDYSMVKPTGRYQFRALSRRAISFQMRQGSTNCCCLIAWPVSLVIACLLFALIGNSDAGQSSNDNDGDSGSIGWEGLARFCTKEADPQTSTFFRINDLPRPNPGEGVLNVGWYPTSFTVAIDKDARHSALPCVRWFGEKYPGGGVDVYTNTSAKDAAQPDSFYTPPPSGGWFNLKRNNSHNKRDRFPTMWSIPSVNQTIYYATGGAHVGQVLGSSANVTHSFSLETWPPLDTAIVYNATVRPGIGVFGAIPVRYTTDASSNPSKSTRYTSGPKFISVSDQAALDRVVQDLVESLSFRVDDTQSFEDVPFGSVFFEDLEIATAHAKITMQFGLPSYSESSSSSVPYTTPAGLKHMVTMTQFSQALVKIKFSGRYQISQSVRALPYEWTTDNLKGYLLNRLSTYLFPFGLSCLLPTLVATLVTEKEDRHRMMMAMSGLTPASYYLAHYFEFLTMHLILNFFFAAACVAVKSHLVWHTPAWISCLIFVLWAHMQTSMAFILSSLFSNTRKATMIVYFFVAVTCIMNSVSEKIFKNGLPFAWYIHPSFAFFEILATAIRHASRVHGLSPLTATDFEPGTLLFKLVVMMLGESILFILLTFYIDAVVPTEYGVQKAWHHPITCWYRKKPSPSEDPESLSVSPVEAITLDNGDLEGADADVYAERARVQTSYDPEKTPLIINNLFHRYRNKTEPALNGLSFGVENNTVLGLLGPNGAGKSTLIQLLTGLYSATSGTAFVAGESIRENMSKVHAKIGVCPQHDILWGELTVEDHLLFYCRLRGIPPRLEKLAVDYALASVSLKKFRNRQVKGLSGGERRRVSIAIALLGDNRVIFLDEPSTGLDPAVRRIIWDVINRVKVNRTVVLTTHSMEEADILSDRIAIMTSGRLRCIGSSLHLKELYGTGFRLDVTSKPGKLEEACRRLQETVLADLAYKRVDKFTNSTTFEFELNEGHKGAPGEAEADIGGHHGLSKVFYCMSKPGMYPAVEDWGLSQTTLEDVFVRIVTDGPAAVPMPVVTSHTPSPNKA</sequence>
<keyword evidence="4 11" id="KW-0812">Transmembrane</keyword>
<comment type="similarity">
    <text evidence="2">Belongs to the ABC transporter superfamily. ABCA family.</text>
</comment>
<feature type="transmembrane region" description="Helical" evidence="11">
    <location>
        <begin position="597"/>
        <end position="617"/>
    </location>
</feature>
<evidence type="ECO:0000313" key="14">
    <source>
        <dbReference type="Proteomes" id="UP000717515"/>
    </source>
</evidence>
<dbReference type="EMBL" id="JAIFTL010000351">
    <property type="protein sequence ID" value="KAG9319936.1"/>
    <property type="molecule type" value="Genomic_DNA"/>
</dbReference>
<feature type="transmembrane region" description="Helical" evidence="11">
    <location>
        <begin position="663"/>
        <end position="685"/>
    </location>
</feature>
<protein>
    <recommendedName>
        <fullName evidence="12">ABC transporter domain-containing protein</fullName>
    </recommendedName>
</protein>
<dbReference type="GO" id="GO:0016887">
    <property type="term" value="F:ATP hydrolysis activity"/>
    <property type="evidence" value="ECO:0007669"/>
    <property type="project" value="InterPro"/>
</dbReference>
<organism evidence="13 14">
    <name type="scientific">Mortierella alpina</name>
    <name type="common">Oleaginous fungus</name>
    <name type="synonym">Mortierella renispora</name>
    <dbReference type="NCBI Taxonomy" id="64518"/>
    <lineage>
        <taxon>Eukaryota</taxon>
        <taxon>Fungi</taxon>
        <taxon>Fungi incertae sedis</taxon>
        <taxon>Mucoromycota</taxon>
        <taxon>Mortierellomycotina</taxon>
        <taxon>Mortierellomycetes</taxon>
        <taxon>Mortierellales</taxon>
        <taxon>Mortierellaceae</taxon>
        <taxon>Mortierella</taxon>
    </lineage>
</organism>
<dbReference type="GO" id="GO:0016020">
    <property type="term" value="C:membrane"/>
    <property type="evidence" value="ECO:0007669"/>
    <property type="project" value="UniProtKB-SubCell"/>
</dbReference>
<dbReference type="CDD" id="cd03263">
    <property type="entry name" value="ABC_subfamily_A"/>
    <property type="match status" value="1"/>
</dbReference>
<keyword evidence="3" id="KW-0813">Transport</keyword>
<feature type="transmembrane region" description="Helical" evidence="11">
    <location>
        <begin position="564"/>
        <end position="585"/>
    </location>
</feature>
<evidence type="ECO:0000313" key="13">
    <source>
        <dbReference type="EMBL" id="KAG9319936.1"/>
    </source>
</evidence>
<dbReference type="InterPro" id="IPR026082">
    <property type="entry name" value="ABCA"/>
</dbReference>
<dbReference type="GO" id="GO:0005319">
    <property type="term" value="F:lipid transporter activity"/>
    <property type="evidence" value="ECO:0007669"/>
    <property type="project" value="TreeGrafter"/>
</dbReference>
<proteinExistence type="inferred from homology"/>
<dbReference type="InterPro" id="IPR017871">
    <property type="entry name" value="ABC_transporter-like_CS"/>
</dbReference>
<comment type="subcellular location">
    <subcellularLocation>
        <location evidence="1">Membrane</location>
        <topology evidence="1">Multi-pass membrane protein</topology>
    </subcellularLocation>
</comment>
<evidence type="ECO:0000256" key="9">
    <source>
        <dbReference type="ARBA" id="ARBA00023136"/>
    </source>
</evidence>
<evidence type="ECO:0000256" key="6">
    <source>
        <dbReference type="ARBA" id="ARBA00022741"/>
    </source>
</evidence>
<dbReference type="PANTHER" id="PTHR19229:SF36">
    <property type="entry name" value="ATP-BINDING CASSETTE SUB-FAMILY A MEMBER 2"/>
    <property type="match status" value="1"/>
</dbReference>
<dbReference type="InterPro" id="IPR003439">
    <property type="entry name" value="ABC_transporter-like_ATP-bd"/>
</dbReference>
<evidence type="ECO:0000256" key="8">
    <source>
        <dbReference type="ARBA" id="ARBA00022989"/>
    </source>
</evidence>
<dbReference type="InterPro" id="IPR027417">
    <property type="entry name" value="P-loop_NTPase"/>
</dbReference>
<accession>A0A9P7ZZ98</accession>
<evidence type="ECO:0000256" key="4">
    <source>
        <dbReference type="ARBA" id="ARBA00022692"/>
    </source>
</evidence>
<dbReference type="InterPro" id="IPR013525">
    <property type="entry name" value="ABC2_TM"/>
</dbReference>
<feature type="transmembrane region" description="Helical" evidence="11">
    <location>
        <begin position="623"/>
        <end position="642"/>
    </location>
</feature>
<evidence type="ECO:0000256" key="2">
    <source>
        <dbReference type="ARBA" id="ARBA00008869"/>
    </source>
</evidence>
<evidence type="ECO:0000256" key="3">
    <source>
        <dbReference type="ARBA" id="ARBA00022448"/>
    </source>
</evidence>
<gene>
    <name evidence="13" type="ORF">KVV02_003064</name>
</gene>
<feature type="domain" description="ABC transporter" evidence="12">
    <location>
        <begin position="760"/>
        <end position="991"/>
    </location>
</feature>
<feature type="transmembrane region" description="Helical" evidence="11">
    <location>
        <begin position="116"/>
        <end position="140"/>
    </location>
</feature>
<dbReference type="GO" id="GO:0140359">
    <property type="term" value="F:ABC-type transporter activity"/>
    <property type="evidence" value="ECO:0007669"/>
    <property type="project" value="InterPro"/>
</dbReference>
<evidence type="ECO:0000256" key="5">
    <source>
        <dbReference type="ARBA" id="ARBA00022737"/>
    </source>
</evidence>
<feature type="region of interest" description="Disordered" evidence="10">
    <location>
        <begin position="1"/>
        <end position="30"/>
    </location>
</feature>
<dbReference type="Proteomes" id="UP000717515">
    <property type="component" value="Unassembled WGS sequence"/>
</dbReference>
<keyword evidence="8 11" id="KW-1133">Transmembrane helix</keyword>
<evidence type="ECO:0000256" key="1">
    <source>
        <dbReference type="ARBA" id="ARBA00004141"/>
    </source>
</evidence>
<keyword evidence="6" id="KW-0547">Nucleotide-binding</keyword>
<dbReference type="AlphaFoldDB" id="A0A9P7ZZ98"/>
<feature type="compositionally biased region" description="Polar residues" evidence="10">
    <location>
        <begin position="11"/>
        <end position="22"/>
    </location>
</feature>
<evidence type="ECO:0000256" key="10">
    <source>
        <dbReference type="SAM" id="MobiDB-lite"/>
    </source>
</evidence>